<feature type="region of interest" description="Disordered" evidence="6">
    <location>
        <begin position="1019"/>
        <end position="1455"/>
    </location>
</feature>
<feature type="chain" id="PRO_5013545614" description="Rhodopsin domain-containing protein" evidence="8">
    <location>
        <begin position="19"/>
        <end position="2486"/>
    </location>
</feature>
<feature type="transmembrane region" description="Helical" evidence="7">
    <location>
        <begin position="220"/>
        <end position="242"/>
    </location>
</feature>
<feature type="region of interest" description="Disordered" evidence="6">
    <location>
        <begin position="545"/>
        <end position="639"/>
    </location>
</feature>
<feature type="compositionally biased region" description="Polar residues" evidence="6">
    <location>
        <begin position="1238"/>
        <end position="1250"/>
    </location>
</feature>
<feature type="region of interest" description="Disordered" evidence="6">
    <location>
        <begin position="2260"/>
        <end position="2486"/>
    </location>
</feature>
<feature type="compositionally biased region" description="Polar residues" evidence="6">
    <location>
        <begin position="2373"/>
        <end position="2385"/>
    </location>
</feature>
<feature type="compositionally biased region" description="Low complexity" evidence="6">
    <location>
        <begin position="2107"/>
        <end position="2116"/>
    </location>
</feature>
<keyword evidence="4 7" id="KW-0472">Membrane</keyword>
<feature type="compositionally biased region" description="Low complexity" evidence="6">
    <location>
        <begin position="1587"/>
        <end position="1604"/>
    </location>
</feature>
<feature type="compositionally biased region" description="Low complexity" evidence="6">
    <location>
        <begin position="1791"/>
        <end position="1817"/>
    </location>
</feature>
<feature type="transmembrane region" description="Helical" evidence="7">
    <location>
        <begin position="137"/>
        <end position="156"/>
    </location>
</feature>
<feature type="compositionally biased region" description="Basic and acidic residues" evidence="6">
    <location>
        <begin position="1890"/>
        <end position="1902"/>
    </location>
</feature>
<feature type="compositionally biased region" description="Basic and acidic residues" evidence="6">
    <location>
        <begin position="2458"/>
        <end position="2468"/>
    </location>
</feature>
<proteinExistence type="inferred from homology"/>
<keyword evidence="3 7" id="KW-1133">Transmembrane helix</keyword>
<evidence type="ECO:0000256" key="2">
    <source>
        <dbReference type="ARBA" id="ARBA00022692"/>
    </source>
</evidence>
<feature type="compositionally biased region" description="Polar residues" evidence="6">
    <location>
        <begin position="2410"/>
        <end position="2424"/>
    </location>
</feature>
<feature type="compositionally biased region" description="Low complexity" evidence="6">
    <location>
        <begin position="1651"/>
        <end position="1662"/>
    </location>
</feature>
<feature type="compositionally biased region" description="Basic and acidic residues" evidence="6">
    <location>
        <begin position="2286"/>
        <end position="2299"/>
    </location>
</feature>
<feature type="compositionally biased region" description="Polar residues" evidence="6">
    <location>
        <begin position="620"/>
        <end position="639"/>
    </location>
</feature>
<dbReference type="Proteomes" id="UP000230605">
    <property type="component" value="Chromosome 2"/>
</dbReference>
<feature type="compositionally biased region" description="Basic and acidic residues" evidence="6">
    <location>
        <begin position="1701"/>
        <end position="1712"/>
    </location>
</feature>
<feature type="transmembrane region" description="Helical" evidence="7">
    <location>
        <begin position="188"/>
        <end position="208"/>
    </location>
</feature>
<dbReference type="Pfam" id="PF20684">
    <property type="entry name" value="Fung_rhodopsin"/>
    <property type="match status" value="1"/>
</dbReference>
<feature type="compositionally biased region" description="Polar residues" evidence="6">
    <location>
        <begin position="1821"/>
        <end position="1832"/>
    </location>
</feature>
<feature type="region of interest" description="Disordered" evidence="6">
    <location>
        <begin position="652"/>
        <end position="979"/>
    </location>
</feature>
<evidence type="ECO:0000256" key="5">
    <source>
        <dbReference type="ARBA" id="ARBA00038359"/>
    </source>
</evidence>
<protein>
    <recommendedName>
        <fullName evidence="9">Rhodopsin domain-containing protein</fullName>
    </recommendedName>
</protein>
<feature type="compositionally biased region" description="Polar residues" evidence="6">
    <location>
        <begin position="1948"/>
        <end position="1963"/>
    </location>
</feature>
<feature type="transmembrane region" description="Helical" evidence="7">
    <location>
        <begin position="104"/>
        <end position="125"/>
    </location>
</feature>
<dbReference type="GO" id="GO:0016020">
    <property type="term" value="C:membrane"/>
    <property type="evidence" value="ECO:0007669"/>
    <property type="project" value="UniProtKB-SubCell"/>
</dbReference>
<feature type="compositionally biased region" description="Basic and acidic residues" evidence="6">
    <location>
        <begin position="2048"/>
        <end position="2070"/>
    </location>
</feature>
<name>A0A2G5I0C0_CERBT</name>
<comment type="subcellular location">
    <subcellularLocation>
        <location evidence="1">Membrane</location>
        <topology evidence="1">Multi-pass membrane protein</topology>
    </subcellularLocation>
</comment>
<reference evidence="10 11" key="1">
    <citation type="submission" date="2015-10" db="EMBL/GenBank/DDBJ databases">
        <title>The cercosporin biosynthetic gene cluster was horizontally transferred to several fungal lineages and shown to be expanded in Cercospora beticola based on microsynteny with recipient genomes.</title>
        <authorList>
            <person name="De Jonge R."/>
            <person name="Ebert M.K."/>
            <person name="Suttle J.C."/>
            <person name="Jurick Ii W.M."/>
            <person name="Secor G.A."/>
            <person name="Thomma B.P."/>
            <person name="Van De Peer Y."/>
            <person name="Bolton M.D."/>
        </authorList>
    </citation>
    <scope>NUCLEOTIDE SEQUENCE [LARGE SCALE GENOMIC DNA]</scope>
    <source>
        <strain evidence="10 11">09-40</strain>
    </source>
</reference>
<evidence type="ECO:0000256" key="7">
    <source>
        <dbReference type="SAM" id="Phobius"/>
    </source>
</evidence>
<feature type="compositionally biased region" description="Basic and acidic residues" evidence="6">
    <location>
        <begin position="1309"/>
        <end position="1323"/>
    </location>
</feature>
<feature type="compositionally biased region" description="Polar residues" evidence="6">
    <location>
        <begin position="709"/>
        <end position="718"/>
    </location>
</feature>
<evidence type="ECO:0000256" key="4">
    <source>
        <dbReference type="ARBA" id="ARBA00023136"/>
    </source>
</evidence>
<evidence type="ECO:0000256" key="1">
    <source>
        <dbReference type="ARBA" id="ARBA00004141"/>
    </source>
</evidence>
<keyword evidence="2 7" id="KW-0812">Transmembrane</keyword>
<evidence type="ECO:0000313" key="11">
    <source>
        <dbReference type="Proteomes" id="UP000230605"/>
    </source>
</evidence>
<gene>
    <name evidence="10" type="ORF">CB0940_06198</name>
</gene>
<evidence type="ECO:0000259" key="9">
    <source>
        <dbReference type="Pfam" id="PF20684"/>
    </source>
</evidence>
<keyword evidence="8" id="KW-0732">Signal</keyword>
<evidence type="ECO:0000256" key="8">
    <source>
        <dbReference type="SAM" id="SignalP"/>
    </source>
</evidence>
<organism evidence="10 11">
    <name type="scientific">Cercospora beticola</name>
    <name type="common">Sugarbeet leaf spot fungus</name>
    <dbReference type="NCBI Taxonomy" id="122368"/>
    <lineage>
        <taxon>Eukaryota</taxon>
        <taxon>Fungi</taxon>
        <taxon>Dikarya</taxon>
        <taxon>Ascomycota</taxon>
        <taxon>Pezizomycotina</taxon>
        <taxon>Dothideomycetes</taxon>
        <taxon>Dothideomycetidae</taxon>
        <taxon>Mycosphaerellales</taxon>
        <taxon>Mycosphaerellaceae</taxon>
        <taxon>Cercospora</taxon>
    </lineage>
</organism>
<feature type="domain" description="Rhodopsin" evidence="9">
    <location>
        <begin position="121"/>
        <end position="366"/>
    </location>
</feature>
<evidence type="ECO:0000256" key="3">
    <source>
        <dbReference type="ARBA" id="ARBA00022989"/>
    </source>
</evidence>
<sequence>MLWVPGILVLPLLALTVGSDSYATTISARQAEQSTLPACAQTCITQLPNNCQADDVCFCTATVRTAYESCLASQCSSSMQDQLDGLQYQATTCNRPVRNNANTLYGVTWAFLSVAIIFVALRLLSRWRGLNGSGISWDDWVVLASLALVVVLDVSLNQETKLGLATDLYTNTVGSIEEILRWLYIGEILYITVVMTTKIAAVLLYLRIWTADSITKAFRLSCWISIGIFAMTALAFDFAIIFQCSPISYVWNRVTGRTGSCIEVAPLLYIFGALNIIYDVVVYLLPIFSVLRLSIALHKKVGVATLFAIGFVVTIAAIIRLQYVVRLFGAMNLTWEYQYTGLWAIIEANLSVICICAPPIAGLMQRWFSGRLGDANSGYANGSVATQRLFGRRRDDDSDVDTPGIIATEMTQQDEPADMESVLRKGQFDGQSGTSKIGDLDMKSIGSSSTSDMERRRLGSSKKTAALFPEKETAESTALVFRPQPGNSKVEIIHEPPTKPAEARLAYRDEHDVYHEVTITDIPHGRFPMHTNGKARPAGLGALAEAENSDEIQPLSKAPVNAHLSDGDQSMSESLRDSDPQGQGVALPKSYSPPASRSQSPPVSQLGYQSLNGSFVGVAGSNSKRNSQFAVPTRQSATRSISLASGTLEAIDVAAKTPSPPTSQSTQSITTQTDDTSLDEPPQSAGLPIKRQEVVYTPRAMTPGGRQLRSPSKSTQVDEASLSPPPRASMAGGSHFASSNSRSPSHMNRRGPSQEPSMSPEPFMSAPSPPRAQSPPVLQSNLPQVAVDRSYSQSRSPPPAQHTGYRDSSLQAGSPMVDPYEFDGNSPARIMSPPRGPPDQYADEPVTAHTRSVSRQPEMSPPLPATSNPSSSNPPSNEVTFLPRGRSPPRPQSQKFDAPRSQSSEALHSPPLPTRDMGTETDPEEETDNPRTPSVPRGAEDWHLSRTASQLDIPHDSFNAESRMMSRSPPLDFLPLGNDRTMSGDMLPASTYIFDNSRPGSRFRSQSPNMAIDTELANRNEEYPEPSADMGAQAGSPYLNSRPPAMTMPLPAVDIDAAQSPRTASSQAVPMASQRPSESRSPSPTAKMAGIQSPPQDFTDDIRPPLSKAGSDQYVPRAPSPTAMMAGIVPDDYHESRRGSMKSPVRSPSPPRSAAPMFSPRDVTSPRYESADAGTSPMSNGSEDEILGIGIASPRDIDNPGTHSADAGTSPMSDFKDEDSEPDVATASALPTRDIEQQRSNSADRGTSPMSDWKSDSSPAESPGAPSPDIVAPRSLSADRGTSPMHTDSPRSPLPGLASRSASATTVGSKDDDGPLPVRDIEQQRSTSADRGTSPMSDWGDDEAPSPQYNQGKRLSGDLTRRPALSPIQPMRRLSRQSQASSDENTPAHTQLPFANAAGRREIPQPPRRNPSQVALPKGASDIEGTWTPDNNRTPDLDRVDEGDDGAQSPYNMPSVIHSAIIPEDRGRGLPGPPMTYGAIMSPQYHGPRMESEEMNAMNFEERWQQHYGERERFNERANSNDFFPDGVPMFPDEFDTNDRDYSPVRGIDDDDEEEEWPRQPGYEIPHIPSPLLAQLLGAADPEIFDSRTPSRSPSRSRSRSASPDGDDLVRAAARAADRGRREHTRSPSPTRRELNRMGQAAATDVFENNASPALPVPSAVARQANRSARMSFNYDDSRLQSPAGNATGMRSPDVANPDPIHPEILRQELNKRAPMIMTDDGTDMPDTDPPRPYDAQIAALDAPSPPEPSSARLREALEQASPDVGAQDLPSTSQSPDPWTAQLAHMDPNSVSVSRSISRSISRSAAVSLSPSASARIQERQWQSMSPQYNGPSADRVWDEGTLSPPLPVVSPGLDDNNDSTPTTPGGDEAPLRSPSMSPPMSPAGVRLSRTDSFDNGRPAENRTPGSDFLPSRPVSQLDLPTLSDMTSDSPMLSAGPNQEMERDSGVSVSNRGSSDPTSRVSFSRRESADHSSAIFSQRGSSDPSSAVAISSPEIPRRSFERDGSRPRSSRLVPTESTPGENQAIVRSLWMRAESRQSASRAPMSRDSSRAPSFEDKANQDAVPDREANTESWYNPTVMPRPQPPSSALLSPDSKDESPAVSLSSPAKAQEQAEPPADETVAADSYVDSFTQSEGPTVEDKKRTSITDGPSFETLQSQSEAPTADPVADALMSQAETDNEEEVEEKPTTVEMATSPMLENPRMSAAASEQSEGKIKKDSSSKSSDLIAEALLSLVPAGEQIEDQDTAGFVSAPVSVPPEQLAKNISPNAEYDPFKYSSDEEAEKNEEKTDVKQVDEKTLGSLVGQPKASPILASESTRRQSASSGALSPQSDSPLPSASQLNLPSISAVTAEKKQDTKPPTPKVANVEVLSSAGSSPDVSQSDSQESKRASILSDTSMPSVGSMDTDASARTNSNDFDSSELPSTPPDEEAATSPMSAGLKDLFASESPQVAVVGETKPDEVTEKLRRPQPPSRTVSQLAYPDED</sequence>
<feature type="compositionally biased region" description="Polar residues" evidence="6">
    <location>
        <begin position="1324"/>
        <end position="1336"/>
    </location>
</feature>
<feature type="region of interest" description="Disordered" evidence="6">
    <location>
        <begin position="1533"/>
        <end position="1567"/>
    </location>
</feature>
<comment type="similarity">
    <text evidence="5">Belongs to the SAT4 family.</text>
</comment>
<evidence type="ECO:0000256" key="6">
    <source>
        <dbReference type="SAM" id="MobiDB-lite"/>
    </source>
</evidence>
<dbReference type="InterPro" id="IPR052337">
    <property type="entry name" value="SAT4-like"/>
</dbReference>
<feature type="signal peptide" evidence="8">
    <location>
        <begin position="1"/>
        <end position="18"/>
    </location>
</feature>
<evidence type="ECO:0000313" key="10">
    <source>
        <dbReference type="EMBL" id="PIA97963.1"/>
    </source>
</evidence>
<feature type="compositionally biased region" description="Low complexity" evidence="6">
    <location>
        <begin position="1982"/>
        <end position="1994"/>
    </location>
</feature>
<accession>A0A2G5I0C0</accession>
<feature type="region of interest" description="Disordered" evidence="6">
    <location>
        <begin position="1584"/>
        <end position="2224"/>
    </location>
</feature>
<feature type="compositionally biased region" description="Basic and acidic residues" evidence="6">
    <location>
        <begin position="1996"/>
        <end position="2007"/>
    </location>
</feature>
<feature type="compositionally biased region" description="Low complexity" evidence="6">
    <location>
        <begin position="662"/>
        <end position="675"/>
    </location>
</feature>
<feature type="compositionally biased region" description="Polar residues" evidence="6">
    <location>
        <begin position="593"/>
        <end position="613"/>
    </location>
</feature>
<feature type="compositionally biased region" description="Polar residues" evidence="6">
    <location>
        <begin position="1376"/>
        <end position="1389"/>
    </location>
</feature>
<dbReference type="PANTHER" id="PTHR33048">
    <property type="entry name" value="PTH11-LIKE INTEGRAL MEMBRANE PROTEIN (AFU_ORTHOLOGUE AFUA_5G11245)"/>
    <property type="match status" value="1"/>
</dbReference>
<feature type="transmembrane region" description="Helical" evidence="7">
    <location>
        <begin position="267"/>
        <end position="291"/>
    </location>
</feature>
<feature type="compositionally biased region" description="Low complexity" evidence="6">
    <location>
        <begin position="865"/>
        <end position="877"/>
    </location>
</feature>
<feature type="compositionally biased region" description="Low complexity" evidence="6">
    <location>
        <begin position="1073"/>
        <end position="1084"/>
    </location>
</feature>
<dbReference type="InterPro" id="IPR049326">
    <property type="entry name" value="Rhodopsin_dom_fungi"/>
</dbReference>
<feature type="compositionally biased region" description="Basic and acidic residues" evidence="6">
    <location>
        <begin position="2212"/>
        <end position="2221"/>
    </location>
</feature>
<dbReference type="EMBL" id="LKMD01000102">
    <property type="protein sequence ID" value="PIA97963.1"/>
    <property type="molecule type" value="Genomic_DNA"/>
</dbReference>
<dbReference type="PANTHER" id="PTHR33048:SF160">
    <property type="entry name" value="SAT4 FAMILY MEMBRANE PROTEIN"/>
    <property type="match status" value="1"/>
</dbReference>
<comment type="caution">
    <text evidence="10">The sequence shown here is derived from an EMBL/GenBank/DDBJ whole genome shotgun (WGS) entry which is preliminary data.</text>
</comment>
<feature type="region of interest" description="Disordered" evidence="6">
    <location>
        <begin position="427"/>
        <end position="460"/>
    </location>
</feature>
<feature type="transmembrane region" description="Helical" evidence="7">
    <location>
        <begin position="303"/>
        <end position="323"/>
    </location>
</feature>
<feature type="compositionally biased region" description="Low complexity" evidence="6">
    <location>
        <begin position="1256"/>
        <end position="1269"/>
    </location>
</feature>
<feature type="compositionally biased region" description="Polar residues" evidence="6">
    <location>
        <begin position="2320"/>
        <end position="2349"/>
    </location>
</feature>
<dbReference type="OrthoDB" id="2988756at2759"/>
<feature type="compositionally biased region" description="Polar residues" evidence="6">
    <location>
        <begin position="736"/>
        <end position="746"/>
    </location>
</feature>